<protein>
    <submittedName>
        <fullName evidence="4">Uncharacterized protein</fullName>
    </submittedName>
</protein>
<dbReference type="AlphaFoldDB" id="A0A5J5F528"/>
<evidence type="ECO:0000259" key="2">
    <source>
        <dbReference type="Pfam" id="PF17733"/>
    </source>
</evidence>
<dbReference type="Pfam" id="PF25871">
    <property type="entry name" value="HTH_76"/>
    <property type="match status" value="1"/>
</dbReference>
<organism evidence="4 5">
    <name type="scientific">Sphaerosporella brunnea</name>
    <dbReference type="NCBI Taxonomy" id="1250544"/>
    <lineage>
        <taxon>Eukaryota</taxon>
        <taxon>Fungi</taxon>
        <taxon>Dikarya</taxon>
        <taxon>Ascomycota</taxon>
        <taxon>Pezizomycotina</taxon>
        <taxon>Pezizomycetes</taxon>
        <taxon>Pezizales</taxon>
        <taxon>Pyronemataceae</taxon>
        <taxon>Sphaerosporella</taxon>
    </lineage>
</organism>
<feature type="domain" description="Peroxisomal membrane protein PEX14-like KPWE" evidence="2">
    <location>
        <begin position="109"/>
        <end position="155"/>
    </location>
</feature>
<dbReference type="InterPro" id="IPR058841">
    <property type="entry name" value="HTH_76"/>
</dbReference>
<comment type="caution">
    <text evidence="4">The sequence shown here is derived from an EMBL/GenBank/DDBJ whole genome shotgun (WGS) entry which is preliminary data.</text>
</comment>
<evidence type="ECO:0000259" key="3">
    <source>
        <dbReference type="Pfam" id="PF25871"/>
    </source>
</evidence>
<sequence>MAASGEDIKTFMKIRDYSWESNAEFQNGLRSILATTPPDLVNAVTNRAKCFYFQKKTKVAVNDAAYEEWLASASSVPMRTEAGTVNADGDIKARGGGGATLGGVQDDMPYPKSFAEIVELITTGKPIPGIKDIPDTLLEAPKEQDTVPARRKPWELAAEKETAGNT</sequence>
<dbReference type="Proteomes" id="UP000326924">
    <property type="component" value="Unassembled WGS sequence"/>
</dbReference>
<evidence type="ECO:0000313" key="4">
    <source>
        <dbReference type="EMBL" id="KAA8911770.1"/>
    </source>
</evidence>
<dbReference type="InParanoid" id="A0A5J5F528"/>
<dbReference type="PANTHER" id="PTHR36855:SF1">
    <property type="entry name" value="PEROXISOME MEMBRANE ANCHOR PROTEIN PEX14P N-TERMINAL DOMAIN-CONTAINING PROTEIN"/>
    <property type="match status" value="1"/>
</dbReference>
<dbReference type="EMBL" id="VXIS01000032">
    <property type="protein sequence ID" value="KAA8911770.1"/>
    <property type="molecule type" value="Genomic_DNA"/>
</dbReference>
<evidence type="ECO:0000313" key="5">
    <source>
        <dbReference type="Proteomes" id="UP000326924"/>
    </source>
</evidence>
<feature type="region of interest" description="Disordered" evidence="1">
    <location>
        <begin position="141"/>
        <end position="166"/>
    </location>
</feature>
<name>A0A5J5F528_9PEZI</name>
<accession>A0A5J5F528</accession>
<proteinExistence type="predicted"/>
<dbReference type="Pfam" id="PF17733">
    <property type="entry name" value="KPWE_dom"/>
    <property type="match status" value="1"/>
</dbReference>
<feature type="domain" description="PEX14-like helix-turn-helix" evidence="3">
    <location>
        <begin position="9"/>
        <end position="72"/>
    </location>
</feature>
<dbReference type="OrthoDB" id="9936937at2759"/>
<dbReference type="InterPro" id="IPR040554">
    <property type="entry name" value="KPWE_PEX14_dom"/>
</dbReference>
<keyword evidence="5" id="KW-1185">Reference proteome</keyword>
<feature type="compositionally biased region" description="Basic and acidic residues" evidence="1">
    <location>
        <begin position="152"/>
        <end position="166"/>
    </location>
</feature>
<reference evidence="4 5" key="1">
    <citation type="submission" date="2019-09" db="EMBL/GenBank/DDBJ databases">
        <title>Draft genome of the ectomycorrhizal ascomycete Sphaerosporella brunnea.</title>
        <authorList>
            <consortium name="DOE Joint Genome Institute"/>
            <person name="Benucci G.M."/>
            <person name="Marozzi G."/>
            <person name="Antonielli L."/>
            <person name="Sanchez S."/>
            <person name="Marco P."/>
            <person name="Wang X."/>
            <person name="Falini L.B."/>
            <person name="Barry K."/>
            <person name="Haridas S."/>
            <person name="Lipzen A."/>
            <person name="Labutti K."/>
            <person name="Grigoriev I.V."/>
            <person name="Murat C."/>
            <person name="Martin F."/>
            <person name="Albertini E."/>
            <person name="Donnini D."/>
            <person name="Bonito G."/>
        </authorList>
    </citation>
    <scope>NUCLEOTIDE SEQUENCE [LARGE SCALE GENOMIC DNA]</scope>
    <source>
        <strain evidence="4 5">Sb_GMNB300</strain>
    </source>
</reference>
<evidence type="ECO:0000256" key="1">
    <source>
        <dbReference type="SAM" id="MobiDB-lite"/>
    </source>
</evidence>
<gene>
    <name evidence="4" type="ORF">FN846DRAFT_394616</name>
</gene>
<dbReference type="PANTHER" id="PTHR36855">
    <property type="entry name" value="CHROMOSOME 10, WHOLE GENOME SHOTGUN SEQUENCE"/>
    <property type="match status" value="1"/>
</dbReference>